<organism evidence="2 3">
    <name type="scientific">Zophobas morio</name>
    <dbReference type="NCBI Taxonomy" id="2755281"/>
    <lineage>
        <taxon>Eukaryota</taxon>
        <taxon>Metazoa</taxon>
        <taxon>Ecdysozoa</taxon>
        <taxon>Arthropoda</taxon>
        <taxon>Hexapoda</taxon>
        <taxon>Insecta</taxon>
        <taxon>Pterygota</taxon>
        <taxon>Neoptera</taxon>
        <taxon>Endopterygota</taxon>
        <taxon>Coleoptera</taxon>
        <taxon>Polyphaga</taxon>
        <taxon>Cucujiformia</taxon>
        <taxon>Tenebrionidae</taxon>
        <taxon>Zophobas</taxon>
    </lineage>
</organism>
<evidence type="ECO:0000313" key="2">
    <source>
        <dbReference type="EMBL" id="KAJ3658791.1"/>
    </source>
</evidence>
<evidence type="ECO:0000256" key="1">
    <source>
        <dbReference type="SAM" id="MobiDB-lite"/>
    </source>
</evidence>
<accession>A0AA38MJR6</accession>
<dbReference type="EMBL" id="JALNTZ010000003">
    <property type="protein sequence ID" value="KAJ3658791.1"/>
    <property type="molecule type" value="Genomic_DNA"/>
</dbReference>
<gene>
    <name evidence="2" type="ORF">Zmor_010512</name>
</gene>
<reference evidence="2" key="1">
    <citation type="journal article" date="2023" name="G3 (Bethesda)">
        <title>Whole genome assemblies of Zophobas morio and Tenebrio molitor.</title>
        <authorList>
            <person name="Kaur S."/>
            <person name="Stinson S.A."/>
            <person name="diCenzo G.C."/>
        </authorList>
    </citation>
    <scope>NUCLEOTIDE SEQUENCE</scope>
    <source>
        <strain evidence="2">QUZm001</strain>
    </source>
</reference>
<comment type="caution">
    <text evidence="2">The sequence shown here is derived from an EMBL/GenBank/DDBJ whole genome shotgun (WGS) entry which is preliminary data.</text>
</comment>
<dbReference type="Proteomes" id="UP001168821">
    <property type="component" value="Unassembled WGS sequence"/>
</dbReference>
<keyword evidence="3" id="KW-1185">Reference proteome</keyword>
<feature type="compositionally biased region" description="Basic and acidic residues" evidence="1">
    <location>
        <begin position="36"/>
        <end position="51"/>
    </location>
</feature>
<feature type="region of interest" description="Disordered" evidence="1">
    <location>
        <begin position="36"/>
        <end position="59"/>
    </location>
</feature>
<dbReference type="AlphaFoldDB" id="A0AA38MJR6"/>
<protein>
    <submittedName>
        <fullName evidence="2">Uncharacterized protein</fullName>
    </submittedName>
</protein>
<sequence length="100" mass="11505">MHAGKFQLRIDRKKRRQEMFLGPKWNPLGISVHKERERAANPKQNVKKENVGEQNDVTGMSTSKKARLMLLDLIIPAEKKTRQIKCAKLVSQLGILRSLE</sequence>
<evidence type="ECO:0000313" key="3">
    <source>
        <dbReference type="Proteomes" id="UP001168821"/>
    </source>
</evidence>
<name>A0AA38MJR6_9CUCU</name>
<proteinExistence type="predicted"/>